<name>A0A7E4ZYH0_PANRE</name>
<evidence type="ECO:0000256" key="1">
    <source>
        <dbReference type="SAM" id="MobiDB-lite"/>
    </source>
</evidence>
<dbReference type="Proteomes" id="UP000492821">
    <property type="component" value="Unassembled WGS sequence"/>
</dbReference>
<feature type="compositionally biased region" description="Polar residues" evidence="1">
    <location>
        <begin position="74"/>
        <end position="83"/>
    </location>
</feature>
<dbReference type="AlphaFoldDB" id="A0A7E4ZYH0"/>
<organism evidence="2 3">
    <name type="scientific">Panagrellus redivivus</name>
    <name type="common">Microworm</name>
    <dbReference type="NCBI Taxonomy" id="6233"/>
    <lineage>
        <taxon>Eukaryota</taxon>
        <taxon>Metazoa</taxon>
        <taxon>Ecdysozoa</taxon>
        <taxon>Nematoda</taxon>
        <taxon>Chromadorea</taxon>
        <taxon>Rhabditida</taxon>
        <taxon>Tylenchina</taxon>
        <taxon>Panagrolaimomorpha</taxon>
        <taxon>Panagrolaimoidea</taxon>
        <taxon>Panagrolaimidae</taxon>
        <taxon>Panagrellus</taxon>
    </lineage>
</organism>
<reference evidence="2" key="1">
    <citation type="journal article" date="2013" name="Genetics">
        <title>The draft genome and transcriptome of Panagrellus redivivus are shaped by the harsh demands of a free-living lifestyle.</title>
        <authorList>
            <person name="Srinivasan J."/>
            <person name="Dillman A.R."/>
            <person name="Macchietto M.G."/>
            <person name="Heikkinen L."/>
            <person name="Lakso M."/>
            <person name="Fracchia K.M."/>
            <person name="Antoshechkin I."/>
            <person name="Mortazavi A."/>
            <person name="Wong G."/>
            <person name="Sternberg P.W."/>
        </authorList>
    </citation>
    <scope>NUCLEOTIDE SEQUENCE [LARGE SCALE GENOMIC DNA]</scope>
    <source>
        <strain evidence="2">MT8872</strain>
    </source>
</reference>
<feature type="compositionally biased region" description="Polar residues" evidence="1">
    <location>
        <begin position="30"/>
        <end position="49"/>
    </location>
</feature>
<evidence type="ECO:0000313" key="3">
    <source>
        <dbReference type="WBParaSite" id="Pan_g3570.t1"/>
    </source>
</evidence>
<sequence>MPPLALAPQGYSIVVVALALCGTTTMFGRTDEASSQPAPTNRLPRTNQPEGLCSLFLPRSLSGMGRAYSRRQPSHSVSPVGTTDSRETWASPPLLPASPSPPSTTTRSSSACGQQHTFLAPLSSSLAHSLRVFQFFSALSPSVLSFLTSLWSSKPGALGPRCPLAFKNVVTVEPTNQCRL</sequence>
<keyword evidence="2" id="KW-1185">Reference proteome</keyword>
<reference evidence="3" key="2">
    <citation type="submission" date="2020-10" db="UniProtKB">
        <authorList>
            <consortium name="WormBaseParasite"/>
        </authorList>
    </citation>
    <scope>IDENTIFICATION</scope>
</reference>
<feature type="compositionally biased region" description="Pro residues" evidence="1">
    <location>
        <begin position="93"/>
        <end position="102"/>
    </location>
</feature>
<evidence type="ECO:0000313" key="2">
    <source>
        <dbReference type="Proteomes" id="UP000492821"/>
    </source>
</evidence>
<proteinExistence type="predicted"/>
<dbReference type="WBParaSite" id="Pan_g3570.t1">
    <property type="protein sequence ID" value="Pan_g3570.t1"/>
    <property type="gene ID" value="Pan_g3570"/>
</dbReference>
<protein>
    <submittedName>
        <fullName evidence="3">Secreted protein</fullName>
    </submittedName>
</protein>
<accession>A0A7E4ZYH0</accession>
<feature type="region of interest" description="Disordered" evidence="1">
    <location>
        <begin position="30"/>
        <end position="51"/>
    </location>
</feature>
<feature type="region of interest" description="Disordered" evidence="1">
    <location>
        <begin position="66"/>
        <end position="112"/>
    </location>
</feature>